<dbReference type="EMBL" id="MU843038">
    <property type="protein sequence ID" value="KAK2022553.1"/>
    <property type="molecule type" value="Genomic_DNA"/>
</dbReference>
<name>A0AAD9H5K0_9PEZI</name>
<evidence type="ECO:0000256" key="1">
    <source>
        <dbReference type="ARBA" id="ARBA00022737"/>
    </source>
</evidence>
<evidence type="ECO:0000256" key="2">
    <source>
        <dbReference type="SAM" id="Coils"/>
    </source>
</evidence>
<dbReference type="SUPFAM" id="SSF52540">
    <property type="entry name" value="P-loop containing nucleoside triphosphate hydrolases"/>
    <property type="match status" value="1"/>
</dbReference>
<dbReference type="Proteomes" id="UP001232148">
    <property type="component" value="Unassembled WGS sequence"/>
</dbReference>
<dbReference type="InterPro" id="IPR027417">
    <property type="entry name" value="P-loop_NTPase"/>
</dbReference>
<gene>
    <name evidence="4" type="ORF">LX32DRAFT_657640</name>
</gene>
<dbReference type="InterPro" id="IPR007111">
    <property type="entry name" value="NACHT_NTPase"/>
</dbReference>
<reference evidence="4" key="1">
    <citation type="submission" date="2021-06" db="EMBL/GenBank/DDBJ databases">
        <title>Comparative genomics, transcriptomics and evolutionary studies reveal genomic signatures of adaptation to plant cell wall in hemibiotrophic fungi.</title>
        <authorList>
            <consortium name="DOE Joint Genome Institute"/>
            <person name="Baroncelli R."/>
            <person name="Diaz J.F."/>
            <person name="Benocci T."/>
            <person name="Peng M."/>
            <person name="Battaglia E."/>
            <person name="Haridas S."/>
            <person name="Andreopoulos W."/>
            <person name="Labutti K."/>
            <person name="Pangilinan J."/>
            <person name="Floch G.L."/>
            <person name="Makela M.R."/>
            <person name="Henrissat B."/>
            <person name="Grigoriev I.V."/>
            <person name="Crouch J.A."/>
            <person name="De Vries R.P."/>
            <person name="Sukno S.A."/>
            <person name="Thon M.R."/>
        </authorList>
    </citation>
    <scope>NUCLEOTIDE SEQUENCE</scope>
    <source>
        <strain evidence="4">MAFF235873</strain>
    </source>
</reference>
<dbReference type="Pfam" id="PF24883">
    <property type="entry name" value="NPHP3_N"/>
    <property type="match status" value="1"/>
</dbReference>
<sequence length="917" mass="105516">MAELAAIGLASNLIQFTEVGIKLFALARETYRTGTTTKHDALEGEIMSNISINLNKENSTYKRLWVSLEQAVRTLSHEKKTLGFEQRLKKLKSDLQFHIVAVSMKKQEETRAMIKRLQYQNDRLETRTTKTLDGMLERIETLACRLEENESEGFHANSKKFMSAVEQFHQAKAIVERQHHILESLRFDKLRARESAIPENHNKTFNWIFQEQVTKFPEWLRSKERIFWVRGKAGSGKSTLMKFLVSQEGMRNLTAKLQAWGGHSRVVTTSHYFWHAGNSMQKSQRGLLQTLLFGILKELPSHIETVCKSRWETPVHMLRDSWELHELMASFDALAYNHNEDLPVKFCFLIDGLDEYTGGAERYHGQFEDLLTTLYTLASLPSVKLCVSSRPWPAFNESLGPRVGDWHLQVEDLTRDDIERVVRERMEASPNYRRLLDQDHRCSEIPSEIVQRAQGVFLWVHLIVKSLTDGMANRDGYNLLRKRLNEIPDDLESYFRQMVEQREKVYGDYTIRLFKTMIESAQALPLLAFRFLDKEYEENSENYALEMGIGSFSKKNAGAMLADLRRRVNVRGGDLLYISPIEDDFLRFQVDFLHRTVRDFFIETGVMDEIKVSKEARKFNALPSLCNIMLAMSKTVPYPDDILQVDFNQVFRYADGLMHYARRVEDKYTHGSEDSAVLSGGHKSVLEMTFRCLDALDDTNIRRLDREGVHWTNRKDAPRGHFKESNKKSFLAAAIQARLCLYVEHKIAESPGQIKSKGGRPLLDYALRPTMITTIEMTGQEGPVSPLVQLLLRRGDDPNNRLRAYGGRTPWELFLDVCHRHGTRGDKHSVQASDVMISMVEMILHGADTEVTIETEGGDRVGILEIARGLDLSRNQIGKIQDSLLDAERKQSEKQQSGLLGMFKGLMTYYIWQNDAV</sequence>
<dbReference type="InterPro" id="IPR056693">
    <property type="entry name" value="DUF7791"/>
</dbReference>
<evidence type="ECO:0000259" key="3">
    <source>
        <dbReference type="PROSITE" id="PS50837"/>
    </source>
</evidence>
<dbReference type="PROSITE" id="PS50837">
    <property type="entry name" value="NACHT"/>
    <property type="match status" value="1"/>
</dbReference>
<dbReference type="InterPro" id="IPR056884">
    <property type="entry name" value="NPHP3-like_N"/>
</dbReference>
<dbReference type="Pfam" id="PF25053">
    <property type="entry name" value="DUF7791"/>
    <property type="match status" value="1"/>
</dbReference>
<accession>A0AAD9H5K0</accession>
<keyword evidence="2" id="KW-0175">Coiled coil</keyword>
<dbReference type="PANTHER" id="PTHR10039">
    <property type="entry name" value="AMELOGENIN"/>
    <property type="match status" value="1"/>
</dbReference>
<organism evidence="4 5">
    <name type="scientific">Colletotrichum zoysiae</name>
    <dbReference type="NCBI Taxonomy" id="1216348"/>
    <lineage>
        <taxon>Eukaryota</taxon>
        <taxon>Fungi</taxon>
        <taxon>Dikarya</taxon>
        <taxon>Ascomycota</taxon>
        <taxon>Pezizomycotina</taxon>
        <taxon>Sordariomycetes</taxon>
        <taxon>Hypocreomycetidae</taxon>
        <taxon>Glomerellales</taxon>
        <taxon>Glomerellaceae</taxon>
        <taxon>Colletotrichum</taxon>
        <taxon>Colletotrichum graminicola species complex</taxon>
    </lineage>
</organism>
<keyword evidence="1" id="KW-0677">Repeat</keyword>
<evidence type="ECO:0000313" key="5">
    <source>
        <dbReference type="Proteomes" id="UP001232148"/>
    </source>
</evidence>
<keyword evidence="5" id="KW-1185">Reference proteome</keyword>
<feature type="coiled-coil region" evidence="2">
    <location>
        <begin position="107"/>
        <end position="152"/>
    </location>
</feature>
<evidence type="ECO:0000313" key="4">
    <source>
        <dbReference type="EMBL" id="KAK2022553.1"/>
    </source>
</evidence>
<dbReference type="Gene3D" id="3.40.50.300">
    <property type="entry name" value="P-loop containing nucleotide triphosphate hydrolases"/>
    <property type="match status" value="1"/>
</dbReference>
<protein>
    <recommendedName>
        <fullName evidence="3">NACHT domain-containing protein</fullName>
    </recommendedName>
</protein>
<dbReference type="PANTHER" id="PTHR10039:SF5">
    <property type="entry name" value="NACHT DOMAIN-CONTAINING PROTEIN"/>
    <property type="match status" value="1"/>
</dbReference>
<comment type="caution">
    <text evidence="4">The sequence shown here is derived from an EMBL/GenBank/DDBJ whole genome shotgun (WGS) entry which is preliminary data.</text>
</comment>
<proteinExistence type="predicted"/>
<feature type="domain" description="NACHT" evidence="3">
    <location>
        <begin position="225"/>
        <end position="399"/>
    </location>
</feature>
<dbReference type="AlphaFoldDB" id="A0AAD9H5K0"/>